<name>A0A848GG08_9BACT</name>
<evidence type="ECO:0000313" key="7">
    <source>
        <dbReference type="Proteomes" id="UP000583266"/>
    </source>
</evidence>
<sequence length="2440" mass="259152">MKTKEQLLPEGKTVLRRCVTLLLLFLLAFTGTQAQVPLPATRVINSTGGNTASDGLRLEMDTKGRIQVFRNGKTDSYVANGEKGYGDYIRVKHSTSPMTDLQSLDTNICYISPVIGNGTPASPYRVFVFNKIYDKKTQTGPDVELPIYITRAYTYIAPNKYFTVDYSFNGNNIGYDLMIYQEEHLAMQQTTNFAYDPGNDYQAGVPGYCVRGFKQNGATGYVGAYHKPNDCSVSQPYTHGFLSANASGFISYTLPNQTGLPGDFQGSSPLNTFPYDNSIGTPYVDGFDRMLCVQTALRNKLAGKTFGTRIAVGYGDLDATPPPPPATASYADYDAIYTAIQGATSNNSTAVTVQFAGDAGDNEGNAGNDHAPQSLKLKVTGGVLTTPVYAEMKVVAVGGELHPAVDGQDFTYEMGFIIPARDYTQAANQLVPVTNVIIKGNNKLEYSRKLTLQLQDITCNALVQLGATKQATYTIIDDEDRTLTINFAQTTVKEGDPKLVGTISLPGATTVTEDTYVDLSVLSGNTATPDVDFTMDKKVLIANGTGSANIEIVAKTDLVLEASETFKIQGDANVLGQAKTAAGPVITITDDTRNHDENITLGVTVTPADPDPAYPALTFKEGYNNGIINVSLPAGVSTDIPITVTLAKGGTATDNTDYTLTVPANTINGNTPISGILNLINDGRIEGDETIALTATVTDGSATAFKMTPATITIKDAQLPLTAPATLHLSTNDINEGDPTGANCWIELPAGIVATDVALNFDISTAAGTTAQTGTYTGLPVSMTIPAGTKASVPQTITAAANLVLEDDRALVIHAAPAASTIAGITTGADVTLNIHDKTDASGASLTIAPVTSPLTEGQATPFTITMSGGYSSAKNIKIALAANPTGTEASATDYTLVNEIELPAYTIGTYTTPGNVLTAAPDMVIEKDEALVITGTNATYHNITGATVTINDATRRNTANTKVTLAVPQTTITENNSTTITATLPAGVTTEIPINIDLSSITGTATVDDYTLTGPLQITAVAPAPVATLNIIKDDLVENQETLTITPAISDAYSTTYSLDPATLAFTINDREYPLLATNPVILSSTPATIKEGDLTGATLTATLPNNWKSAIPLTVQLVKNSGSTATDDRHTSILNKQLIIQSTGTASMQILATDNDVLDDDADLIIDGNPGNTILPVTSITIHIADGTIDKPDARKITLTASKTLIPEGEKLSVTVARLYTSAKKVAVQVSIDPASEASLAKNDYSVINTLLELDKTDKTHTYDVIQTNTDQILEKDESLKIIATLAGYNVNNLDLQIQDLTRTVAANRVLTLTPYKTQHAKEGEDGTVHIALPAGVTTEVPISLTLAQTNGVAEAGADYLLSNAFSFNNANDTTIALKIQPDNLVEGPEKFEITTTATDAISTYTANVFEVNIDDAQYPLTAPIKIIRSLAAIDEGGAGAAIGVELPNGWQAGQPIVVTINKDAASTADAIDYKPLPFPLTITIPKLATGATHPVLLEAVKDLILEDDETVILTGTTGDVNMPVQGDAVVILDRTHDDPATGYIHIVPVTPGTAVREGDTYTAKVSLAPGVTSSKPITVSLYAGTGTQAKPTDYSGLPAQVTIPALQPDVNISVHAEPDNIIEKDELLQLVAAPNNMNGMKGDTLNLIIQDVTRLDPNNLKVQVKIDSTILHEGSNSAVKVGFVNSLISSEEDIAINVSRDAASTADDADYSGVPASITLPALTNNKVYTLQMINDNVLEGDETLQLNAQLVTPGYTLIQPGSVLIPETGDMSVHLVKDKDAAEPATNGAYMIKLPGTSTAAADVKVVFYVSSIAGTTNIAPIQTSATIPQGQNSVSVPVNVIDNLVIEGDEEVKAALMLAQMKRFNKNIGFDVNDLDTVRMTVFDDESYATGPKATAREMMVEKTADAAEPNTPGYFRVHFTDTKLSAVKDVTVTYQVSGNATPDVRYRKLNGTTVIPAGKNYADILVDPIDNSIVEGDENVQVQLKTIAGNIPGVTWPLSAQSQADVLIHDNDTLVVSVINDGLPVDEGKPVTFSIRAVNTAARDLPVRFQVEQDAARSFTAAGATVNGNTITVVLPALRTSQDFTLTAVDNDTNDDDGFLKTTILPYVSGSGTPIYKAGANASAQTIIHDNDPLTLAFAAEKFSVKEGNKGENTPLKFVVKMNRRSSRDITINYDFEESTEGVSYPYLDFKATPGKDFDNTIKQAKIPAFQSEGAVVVNIIGDDAFEQNETFIVKMQTVSVASGQNTPVMGDPVKATGVILNDDPMCKTCDTDGDGLTDEQEDINGNGDPFDDDTDNDGIPNFLDLDSDGDGVPDSVSRFHLDNNRKIDYLDGRDGKIKVHPAISPNNDGQGNDLMYIQNIEKFPKNEVVVFNRWGGTVFKTSNYDNKSNSFKGKSNTGGQSGADVPDGSYFYQIQIWVEGRVERYTGFIVIKR</sequence>
<feature type="domain" description="Calx-beta" evidence="5">
    <location>
        <begin position="1326"/>
        <end position="1400"/>
    </location>
</feature>
<organism evidence="6 7">
    <name type="scientific">Chitinophaga fulva</name>
    <dbReference type="NCBI Taxonomy" id="2728842"/>
    <lineage>
        <taxon>Bacteria</taxon>
        <taxon>Pseudomonadati</taxon>
        <taxon>Bacteroidota</taxon>
        <taxon>Chitinophagia</taxon>
        <taxon>Chitinophagales</taxon>
        <taxon>Chitinophagaceae</taxon>
        <taxon>Chitinophaga</taxon>
    </lineage>
</organism>
<dbReference type="Pfam" id="PF03160">
    <property type="entry name" value="Calx-beta"/>
    <property type="match status" value="8"/>
</dbReference>
<keyword evidence="3" id="KW-0106">Calcium</keyword>
<comment type="caution">
    <text evidence="6">The sequence shown here is derived from an EMBL/GenBank/DDBJ whole genome shotgun (WGS) entry which is preliminary data.</text>
</comment>
<proteinExistence type="predicted"/>
<evidence type="ECO:0000256" key="4">
    <source>
        <dbReference type="ARBA" id="ARBA00023065"/>
    </source>
</evidence>
<dbReference type="GO" id="GO:0030001">
    <property type="term" value="P:metal ion transport"/>
    <property type="evidence" value="ECO:0007669"/>
    <property type="project" value="TreeGrafter"/>
</dbReference>
<protein>
    <recommendedName>
        <fullName evidence="5">Calx-beta domain-containing protein</fullName>
    </recommendedName>
</protein>
<feature type="domain" description="Calx-beta" evidence="5">
    <location>
        <begin position="2136"/>
        <end position="2270"/>
    </location>
</feature>
<keyword evidence="4" id="KW-0813">Transport</keyword>
<evidence type="ECO:0000256" key="3">
    <source>
        <dbReference type="ARBA" id="ARBA00022837"/>
    </source>
</evidence>
<dbReference type="SUPFAM" id="SSF141072">
    <property type="entry name" value="CalX-like"/>
    <property type="match status" value="7"/>
</dbReference>
<dbReference type="PANTHER" id="PTHR11878">
    <property type="entry name" value="SODIUM/CALCIUM EXCHANGER"/>
    <property type="match status" value="1"/>
</dbReference>
<feature type="domain" description="Calx-beta" evidence="5">
    <location>
        <begin position="961"/>
        <end position="1072"/>
    </location>
</feature>
<keyword evidence="1" id="KW-0732">Signal</keyword>
<evidence type="ECO:0000313" key="6">
    <source>
        <dbReference type="EMBL" id="NML37575.1"/>
    </source>
</evidence>
<feature type="domain" description="Calx-beta" evidence="5">
    <location>
        <begin position="1704"/>
        <end position="1750"/>
    </location>
</feature>
<evidence type="ECO:0000256" key="1">
    <source>
        <dbReference type="ARBA" id="ARBA00022729"/>
    </source>
</evidence>
<evidence type="ECO:0000256" key="2">
    <source>
        <dbReference type="ARBA" id="ARBA00022737"/>
    </source>
</evidence>
<keyword evidence="2" id="KW-0677">Repeat</keyword>
<gene>
    <name evidence="6" type="ORF">HHL17_10265</name>
</gene>
<keyword evidence="4" id="KW-0406">Ion transport</keyword>
<feature type="domain" description="Calx-beta" evidence="5">
    <location>
        <begin position="1558"/>
        <end position="1637"/>
    </location>
</feature>
<accession>A0A848GG08</accession>
<dbReference type="Proteomes" id="UP000583266">
    <property type="component" value="Unassembled WGS sequence"/>
</dbReference>
<keyword evidence="7" id="KW-1185">Reference proteome</keyword>
<dbReference type="InterPro" id="IPR051171">
    <property type="entry name" value="CaCA"/>
</dbReference>
<dbReference type="GO" id="GO:0016020">
    <property type="term" value="C:membrane"/>
    <property type="evidence" value="ECO:0007669"/>
    <property type="project" value="InterPro"/>
</dbReference>
<dbReference type="InterPro" id="IPR038081">
    <property type="entry name" value="CalX-like_sf"/>
</dbReference>
<feature type="domain" description="Calx-beta" evidence="5">
    <location>
        <begin position="1213"/>
        <end position="1285"/>
    </location>
</feature>
<dbReference type="Gene3D" id="2.60.40.2030">
    <property type="match status" value="6"/>
</dbReference>
<feature type="domain" description="Calx-beta" evidence="5">
    <location>
        <begin position="1921"/>
        <end position="2018"/>
    </location>
</feature>
<reference evidence="6 7" key="1">
    <citation type="submission" date="2020-04" db="EMBL/GenBank/DDBJ databases">
        <title>Chitinophaga sp. G-6-1-13 sp. nov., isolated from soil.</title>
        <authorList>
            <person name="Dahal R.H."/>
            <person name="Chaudhary D.K."/>
        </authorList>
    </citation>
    <scope>NUCLEOTIDE SEQUENCE [LARGE SCALE GENOMIC DNA]</scope>
    <source>
        <strain evidence="6 7">G-6-1-13</strain>
    </source>
</reference>
<dbReference type="GO" id="GO:0007154">
    <property type="term" value="P:cell communication"/>
    <property type="evidence" value="ECO:0007669"/>
    <property type="project" value="InterPro"/>
</dbReference>
<dbReference type="Pfam" id="PF13585">
    <property type="entry name" value="CHU_C"/>
    <property type="match status" value="1"/>
</dbReference>
<feature type="domain" description="Calx-beta" evidence="5">
    <location>
        <begin position="478"/>
        <end position="577"/>
    </location>
</feature>
<dbReference type="InterPro" id="IPR003644">
    <property type="entry name" value="Calx_beta"/>
</dbReference>
<dbReference type="PANTHER" id="PTHR11878:SF65">
    <property type="entry name" value="NA_CA-EXCHANGE PROTEIN, ISOFORM G"/>
    <property type="match status" value="1"/>
</dbReference>
<evidence type="ECO:0000259" key="5">
    <source>
        <dbReference type="Pfam" id="PF03160"/>
    </source>
</evidence>
<dbReference type="EMBL" id="JABBGC010000001">
    <property type="protein sequence ID" value="NML37575.1"/>
    <property type="molecule type" value="Genomic_DNA"/>
</dbReference>